<protein>
    <recommendedName>
        <fullName evidence="4">Carbohydrate kinase PfkB domain-containing protein</fullName>
    </recommendedName>
</protein>
<proteinExistence type="inferred from homology"/>
<dbReference type="SUPFAM" id="SSF53613">
    <property type="entry name" value="Ribokinase-like"/>
    <property type="match status" value="1"/>
</dbReference>
<reference evidence="5" key="1">
    <citation type="journal article" date="2015" name="Nature">
        <title>Complex archaea that bridge the gap between prokaryotes and eukaryotes.</title>
        <authorList>
            <person name="Spang A."/>
            <person name="Saw J.H."/>
            <person name="Jorgensen S.L."/>
            <person name="Zaremba-Niedzwiedzka K."/>
            <person name="Martijn J."/>
            <person name="Lind A.E."/>
            <person name="van Eijk R."/>
            <person name="Schleper C."/>
            <person name="Guy L."/>
            <person name="Ettema T.J."/>
        </authorList>
    </citation>
    <scope>NUCLEOTIDE SEQUENCE</scope>
</reference>
<evidence type="ECO:0000256" key="3">
    <source>
        <dbReference type="ARBA" id="ARBA00022777"/>
    </source>
</evidence>
<dbReference type="InterPro" id="IPR011611">
    <property type="entry name" value="PfkB_dom"/>
</dbReference>
<name>A0A0F9VLD9_9ZZZZ</name>
<dbReference type="PANTHER" id="PTHR43085:SF57">
    <property type="entry name" value="CARBOHYDRATE KINASE PFKB DOMAIN-CONTAINING PROTEIN"/>
    <property type="match status" value="1"/>
</dbReference>
<organism evidence="5">
    <name type="scientific">marine sediment metagenome</name>
    <dbReference type="NCBI Taxonomy" id="412755"/>
    <lineage>
        <taxon>unclassified sequences</taxon>
        <taxon>metagenomes</taxon>
        <taxon>ecological metagenomes</taxon>
    </lineage>
</organism>
<dbReference type="AlphaFoldDB" id="A0A0F9VLD9"/>
<gene>
    <name evidence="5" type="ORF">LCGC14_0124770</name>
</gene>
<dbReference type="EMBL" id="LAZR01000039">
    <property type="protein sequence ID" value="KKO00703.1"/>
    <property type="molecule type" value="Genomic_DNA"/>
</dbReference>
<keyword evidence="2" id="KW-0808">Transferase</keyword>
<evidence type="ECO:0000256" key="2">
    <source>
        <dbReference type="ARBA" id="ARBA00022679"/>
    </source>
</evidence>
<dbReference type="Pfam" id="PF00294">
    <property type="entry name" value="PfkB"/>
    <property type="match status" value="1"/>
</dbReference>
<sequence>MGDRNLPDVIVAGHVCLDIIPTFTQSAGSLEEVLVPGKLIDMGAAVVSTGGTVSNAGLALHRLGIATGLMGKVGDDIFGRAILELFERQDAALTANMIVAAGEQTSYTVVLSPPGVDRMFLHCTGANDTYCAADLDVAKLAGARLLHFGYPPLMARMYSDGGAELAALLAAAREQGLTVSLDLARPDPASPAGRADWRTILAMALPHVDIFAPSIDEIVFMLDRERFDELDAAGDLVAHVDGPLLADVAGQLLAMGAAVVALKLGDRGLYLRTTDDAARLAATGACALDKLDGWLGRELYGPCFRANVVGTTGSGDCTVAGLLAGVLKGFGAEQTLTAGLAVGACSVEAADATTGVIPWTDIEKRLANGWDRLDVTISLD</sequence>
<dbReference type="InterPro" id="IPR050306">
    <property type="entry name" value="PfkB_Carbo_kinase"/>
</dbReference>
<dbReference type="PANTHER" id="PTHR43085">
    <property type="entry name" value="HEXOKINASE FAMILY MEMBER"/>
    <property type="match status" value="1"/>
</dbReference>
<evidence type="ECO:0000259" key="4">
    <source>
        <dbReference type="Pfam" id="PF00294"/>
    </source>
</evidence>
<dbReference type="InterPro" id="IPR029056">
    <property type="entry name" value="Ribokinase-like"/>
</dbReference>
<feature type="domain" description="Carbohydrate kinase PfkB" evidence="4">
    <location>
        <begin position="33"/>
        <end position="355"/>
    </location>
</feature>
<comment type="similarity">
    <text evidence="1">Belongs to the carbohydrate kinase PfkB family.</text>
</comment>
<dbReference type="Gene3D" id="3.40.1190.20">
    <property type="match status" value="1"/>
</dbReference>
<evidence type="ECO:0000256" key="1">
    <source>
        <dbReference type="ARBA" id="ARBA00010688"/>
    </source>
</evidence>
<evidence type="ECO:0000313" key="5">
    <source>
        <dbReference type="EMBL" id="KKO00703.1"/>
    </source>
</evidence>
<dbReference type="GO" id="GO:0016301">
    <property type="term" value="F:kinase activity"/>
    <property type="evidence" value="ECO:0007669"/>
    <property type="project" value="UniProtKB-KW"/>
</dbReference>
<accession>A0A0F9VLD9</accession>
<comment type="caution">
    <text evidence="5">The sequence shown here is derived from an EMBL/GenBank/DDBJ whole genome shotgun (WGS) entry which is preliminary data.</text>
</comment>
<keyword evidence="3" id="KW-0418">Kinase</keyword>